<dbReference type="InterPro" id="IPR025345">
    <property type="entry name" value="DUF4249"/>
</dbReference>
<dbReference type="Pfam" id="PF14054">
    <property type="entry name" value="DUF4249"/>
    <property type="match status" value="1"/>
</dbReference>
<organism evidence="1 2">
    <name type="scientific">Leeuwenhoekiella parthenopeia</name>
    <dbReference type="NCBI Taxonomy" id="2890320"/>
    <lineage>
        <taxon>Bacteria</taxon>
        <taxon>Pseudomonadati</taxon>
        <taxon>Bacteroidota</taxon>
        <taxon>Flavobacteriia</taxon>
        <taxon>Flavobacteriales</taxon>
        <taxon>Flavobacteriaceae</taxon>
        <taxon>Leeuwenhoekiella</taxon>
    </lineage>
</organism>
<comment type="caution">
    <text evidence="1">The sequence shown here is derived from an EMBL/GenBank/DDBJ whole genome shotgun (WGS) entry which is preliminary data.</text>
</comment>
<gene>
    <name evidence="1" type="ORF">LLW17_03585</name>
</gene>
<protein>
    <submittedName>
        <fullName evidence="1">DUF4249 domain-containing protein</fullName>
    </submittedName>
</protein>
<evidence type="ECO:0000313" key="2">
    <source>
        <dbReference type="Proteomes" id="UP001197770"/>
    </source>
</evidence>
<name>A0ABS8GPB4_9FLAO</name>
<accession>A0ABS8GPB4</accession>
<proteinExistence type="predicted"/>
<evidence type="ECO:0000313" key="1">
    <source>
        <dbReference type="EMBL" id="MCC4211790.1"/>
    </source>
</evidence>
<dbReference type="EMBL" id="JAJGMW010000003">
    <property type="protein sequence ID" value="MCC4211790.1"/>
    <property type="molecule type" value="Genomic_DNA"/>
</dbReference>
<dbReference type="Proteomes" id="UP001197770">
    <property type="component" value="Unassembled WGS sequence"/>
</dbReference>
<dbReference type="PROSITE" id="PS51257">
    <property type="entry name" value="PROKAR_LIPOPROTEIN"/>
    <property type="match status" value="1"/>
</dbReference>
<reference evidence="1 2" key="1">
    <citation type="submission" date="2021-11" db="EMBL/GenBank/DDBJ databases">
        <title>Seasonal and diel survey of microbial diversity of the Tyrrhenian coast.</title>
        <authorList>
            <person name="Gattoni G."/>
            <person name="Corral P."/>
        </authorList>
    </citation>
    <scope>NUCLEOTIDE SEQUENCE [LARGE SCALE GENOMIC DNA]</scope>
    <source>
        <strain evidence="1 2">Mr9</strain>
    </source>
</reference>
<dbReference type="RefSeq" id="WP_228228895.1">
    <property type="nucleotide sequence ID" value="NZ_JAJGMW010000003.1"/>
</dbReference>
<sequence>MKNLKCLLCAFALFILGCIEEIPLEAETSQGILVVEALISNELIRQKVKLTRYFTLEQSIPEFEENANVSVVGDDGSSFIFSEVSEGNYLSNSPFAAQPGVKYMLEIITQDGQNYRSEEEQIIGTSEIDNVDAKRTQNREGETGVLITVNGQSSAENGFYLYQYTETYKIISPNQVNEDLTYTKIDNSTYVFELVPKQKEEKICYNTNMGNSILVASTEELQDKKVRDFEVRFLSQGNPNIAHRYSINVSQYVVSNATFRFYSTLKELSQSSNVFVQNQPGFLEGNLYEVGSRDNKVIGFFSVVSLAEKRIFFDYQDFFPSEEDEKIRGSFAGNCDPTRPLSDELGTLLERGSVKFLEYMIIPEPDHPEGGGVYRVVPTRCMDCTVHGTNIKPDFWIE</sequence>
<keyword evidence="2" id="KW-1185">Reference proteome</keyword>